<evidence type="ECO:0000256" key="2">
    <source>
        <dbReference type="ARBA" id="ARBA00022723"/>
    </source>
</evidence>
<dbReference type="Gene3D" id="3.30.70.20">
    <property type="match status" value="1"/>
</dbReference>
<evidence type="ECO:0000256" key="4">
    <source>
        <dbReference type="ARBA" id="ARBA00023014"/>
    </source>
</evidence>
<gene>
    <name evidence="6" type="ORF">COX73_02355</name>
</gene>
<proteinExistence type="predicted"/>
<dbReference type="InterPro" id="IPR017896">
    <property type="entry name" value="4Fe4S_Fe-S-bd"/>
</dbReference>
<dbReference type="InterPro" id="IPR036249">
    <property type="entry name" value="Thioredoxin-like_sf"/>
</dbReference>
<dbReference type="GO" id="GO:0046872">
    <property type="term" value="F:metal ion binding"/>
    <property type="evidence" value="ECO:0007669"/>
    <property type="project" value="UniProtKB-KW"/>
</dbReference>
<keyword evidence="4" id="KW-0411">Iron-sulfur</keyword>
<dbReference type="GO" id="GO:0051539">
    <property type="term" value="F:4 iron, 4 sulfur cluster binding"/>
    <property type="evidence" value="ECO:0007669"/>
    <property type="project" value="UniProtKB-KW"/>
</dbReference>
<dbReference type="InterPro" id="IPR050572">
    <property type="entry name" value="Fe-S_Ferredoxin"/>
</dbReference>
<dbReference type="CDD" id="cd02947">
    <property type="entry name" value="TRX_family"/>
    <property type="match status" value="1"/>
</dbReference>
<keyword evidence="1" id="KW-0004">4Fe-4S</keyword>
<evidence type="ECO:0000259" key="5">
    <source>
        <dbReference type="PROSITE" id="PS51379"/>
    </source>
</evidence>
<comment type="caution">
    <text evidence="6">The sequence shown here is derived from an EMBL/GenBank/DDBJ whole genome shotgun (WGS) entry which is preliminary data.</text>
</comment>
<sequence>MPVLINFKICDNSKDCSGIEVCSTGAFYWDEKRKTIAVDNKKCINCGRCEKACPVGAIRVARTKAEYKRIKKEIEEDPRIVSDLFVDRYGTQPIEPAFLIPQEKFGIQILESTKLAVAELFNHDSIECLLRSIPIKELFRGLDIKYRKIEMKDGSLLKKFKVKTLPGLLFFKGGKLVGKIEGYYDFKRKKELKEKIKSIIK</sequence>
<feature type="domain" description="4Fe-4S ferredoxin-type" evidence="5">
    <location>
        <begin position="34"/>
        <end position="63"/>
    </location>
</feature>
<evidence type="ECO:0000313" key="7">
    <source>
        <dbReference type="Proteomes" id="UP000231469"/>
    </source>
</evidence>
<accession>A0A2M7VJY6</accession>
<dbReference type="PANTHER" id="PTHR43687">
    <property type="entry name" value="ADENYLYLSULFATE REDUCTASE, BETA SUBUNIT"/>
    <property type="match status" value="1"/>
</dbReference>
<organism evidence="6 7">
    <name type="scientific">bacterium (Candidatus Gribaldobacteria) CG_4_10_14_0_2_um_filter_36_18</name>
    <dbReference type="NCBI Taxonomy" id="2014264"/>
    <lineage>
        <taxon>Bacteria</taxon>
        <taxon>Candidatus Gribaldobacteria</taxon>
    </lineage>
</organism>
<evidence type="ECO:0000256" key="3">
    <source>
        <dbReference type="ARBA" id="ARBA00023004"/>
    </source>
</evidence>
<evidence type="ECO:0000313" key="6">
    <source>
        <dbReference type="EMBL" id="PJA02140.1"/>
    </source>
</evidence>
<dbReference type="AlphaFoldDB" id="A0A2M7VJY6"/>
<reference evidence="7" key="1">
    <citation type="submission" date="2017-09" db="EMBL/GenBank/DDBJ databases">
        <title>Depth-based differentiation of microbial function through sediment-hosted aquifers and enrichment of novel symbionts in the deep terrestrial subsurface.</title>
        <authorList>
            <person name="Probst A.J."/>
            <person name="Ladd B."/>
            <person name="Jarett J.K."/>
            <person name="Geller-Mcgrath D.E."/>
            <person name="Sieber C.M.K."/>
            <person name="Emerson J.B."/>
            <person name="Anantharaman K."/>
            <person name="Thomas B.C."/>
            <person name="Malmstrom R."/>
            <person name="Stieglmeier M."/>
            <person name="Klingl A."/>
            <person name="Woyke T."/>
            <person name="Ryan C.M."/>
            <person name="Banfield J.F."/>
        </authorList>
    </citation>
    <scope>NUCLEOTIDE SEQUENCE [LARGE SCALE GENOMIC DNA]</scope>
</reference>
<dbReference type="PROSITE" id="PS51379">
    <property type="entry name" value="4FE4S_FER_2"/>
    <property type="match status" value="1"/>
</dbReference>
<protein>
    <recommendedName>
        <fullName evidence="5">4Fe-4S ferredoxin-type domain-containing protein</fullName>
    </recommendedName>
</protein>
<dbReference type="InterPro" id="IPR017900">
    <property type="entry name" value="4Fe4S_Fe_S_CS"/>
</dbReference>
<dbReference type="SUPFAM" id="SSF54862">
    <property type="entry name" value="4Fe-4S ferredoxins"/>
    <property type="match status" value="1"/>
</dbReference>
<dbReference type="PANTHER" id="PTHR43687:SF5">
    <property type="entry name" value="4FE-4S FERREDOXIN-TYPE DOMAIN-CONTAINING PROTEIN"/>
    <property type="match status" value="1"/>
</dbReference>
<dbReference type="PROSITE" id="PS00198">
    <property type="entry name" value="4FE4S_FER_1"/>
    <property type="match status" value="1"/>
</dbReference>
<dbReference type="EMBL" id="PFPS01000098">
    <property type="protein sequence ID" value="PJA02140.1"/>
    <property type="molecule type" value="Genomic_DNA"/>
</dbReference>
<dbReference type="SUPFAM" id="SSF52833">
    <property type="entry name" value="Thioredoxin-like"/>
    <property type="match status" value="1"/>
</dbReference>
<evidence type="ECO:0000256" key="1">
    <source>
        <dbReference type="ARBA" id="ARBA00022485"/>
    </source>
</evidence>
<name>A0A2M7VJY6_9BACT</name>
<dbReference type="Pfam" id="PF00037">
    <property type="entry name" value="Fer4"/>
    <property type="match status" value="1"/>
</dbReference>
<dbReference type="Proteomes" id="UP000231469">
    <property type="component" value="Unassembled WGS sequence"/>
</dbReference>
<dbReference type="Gene3D" id="3.40.30.10">
    <property type="entry name" value="Glutaredoxin"/>
    <property type="match status" value="1"/>
</dbReference>
<keyword evidence="2" id="KW-0479">Metal-binding</keyword>
<keyword evidence="3" id="KW-0408">Iron</keyword>